<feature type="transmembrane region" description="Helical" evidence="2">
    <location>
        <begin position="79"/>
        <end position="101"/>
    </location>
</feature>
<keyword evidence="4" id="KW-1185">Reference proteome</keyword>
<feature type="compositionally biased region" description="Basic and acidic residues" evidence="1">
    <location>
        <begin position="367"/>
        <end position="377"/>
    </location>
</feature>
<evidence type="ECO:0000256" key="1">
    <source>
        <dbReference type="SAM" id="MobiDB-lite"/>
    </source>
</evidence>
<feature type="compositionally biased region" description="Polar residues" evidence="1">
    <location>
        <begin position="186"/>
        <end position="197"/>
    </location>
</feature>
<feature type="compositionally biased region" description="Low complexity" evidence="1">
    <location>
        <begin position="269"/>
        <end position="294"/>
    </location>
</feature>
<keyword evidence="2" id="KW-1133">Transmembrane helix</keyword>
<feature type="compositionally biased region" description="Gly residues" evidence="1">
    <location>
        <begin position="414"/>
        <end position="425"/>
    </location>
</feature>
<keyword evidence="2" id="KW-0812">Transmembrane</keyword>
<sequence>MQYGGWAAIPGPPSKPGSTQLALWSGRHSPNTPPDPFVYLLDPATLRFSTPESILNATLTALGQRSIDARFGGLGGSGVAAVTVAVAVGIAAVCVGGWVWWTWDENSKYLFPFVARLYRQPQDLFSPSPTPMSDTLWDLPDPPSSPTAPPPAAPAPLSLVRRGAAPSPAPSEGSSVLRSLDRATHTRGSPTSPTTRGSPWSPSPAPSVPSMHHVSHTSASAPTSPPHPPPRVRPVAKHPAGPRPPPEESKWNWNPWHTSGPKLRVANLSRSSRAGSDSVSASTRSASVASHVRVPVGRDGGAAAGGSGAAGAGHGRQWSVGAWSRNSFDIFGPQWVGFGWERRAEESGDEGGSKGWWSRSRAVSVELGRERERRADSATRSGSGSGSGTSGDVSGTEDESDRTSCITESSIDTGGKGVAGTGGHGAKLSWGSESSGPWLGGPSPNGSAGETAGRMRGRVASGLSEVSVISEISALSRDGDGIVASSGGPLAVKNV</sequence>
<feature type="compositionally biased region" description="Gly residues" evidence="1">
    <location>
        <begin position="298"/>
        <end position="314"/>
    </location>
</feature>
<protein>
    <submittedName>
        <fullName evidence="3">Uncharacterized protein</fullName>
    </submittedName>
</protein>
<evidence type="ECO:0000313" key="3">
    <source>
        <dbReference type="EMBL" id="KXS09965.1"/>
    </source>
</evidence>
<feature type="region of interest" description="Disordered" evidence="1">
    <location>
        <begin position="129"/>
        <end position="316"/>
    </location>
</feature>
<reference evidence="3 4" key="1">
    <citation type="journal article" date="2015" name="Genome Biol. Evol.">
        <title>Phylogenomic analyses indicate that early fungi evolved digesting cell walls of algal ancestors of land plants.</title>
        <authorList>
            <person name="Chang Y."/>
            <person name="Wang S."/>
            <person name="Sekimoto S."/>
            <person name="Aerts A.L."/>
            <person name="Choi C."/>
            <person name="Clum A."/>
            <person name="LaButti K.M."/>
            <person name="Lindquist E.A."/>
            <person name="Yee Ngan C."/>
            <person name="Ohm R.A."/>
            <person name="Salamov A.A."/>
            <person name="Grigoriev I.V."/>
            <person name="Spatafora J.W."/>
            <person name="Berbee M.L."/>
        </authorList>
    </citation>
    <scope>NUCLEOTIDE SEQUENCE [LARGE SCALE GENOMIC DNA]</scope>
    <source>
        <strain evidence="3 4">JEL478</strain>
    </source>
</reference>
<accession>A0A139A098</accession>
<evidence type="ECO:0000313" key="4">
    <source>
        <dbReference type="Proteomes" id="UP000070544"/>
    </source>
</evidence>
<proteinExistence type="predicted"/>
<feature type="compositionally biased region" description="Pro residues" evidence="1">
    <location>
        <begin position="140"/>
        <end position="154"/>
    </location>
</feature>
<feature type="compositionally biased region" description="Low complexity" evidence="1">
    <location>
        <begin position="155"/>
        <end position="175"/>
    </location>
</feature>
<organism evidence="3 4">
    <name type="scientific">Gonapodya prolifera (strain JEL478)</name>
    <name type="common">Monoblepharis prolifera</name>
    <dbReference type="NCBI Taxonomy" id="1344416"/>
    <lineage>
        <taxon>Eukaryota</taxon>
        <taxon>Fungi</taxon>
        <taxon>Fungi incertae sedis</taxon>
        <taxon>Chytridiomycota</taxon>
        <taxon>Chytridiomycota incertae sedis</taxon>
        <taxon>Monoblepharidomycetes</taxon>
        <taxon>Monoblepharidales</taxon>
        <taxon>Gonapodyaceae</taxon>
        <taxon>Gonapodya</taxon>
    </lineage>
</organism>
<feature type="compositionally biased region" description="Pro residues" evidence="1">
    <location>
        <begin position="223"/>
        <end position="232"/>
    </location>
</feature>
<name>A0A139A098_GONPJ</name>
<evidence type="ECO:0000256" key="2">
    <source>
        <dbReference type="SAM" id="Phobius"/>
    </source>
</evidence>
<feature type="compositionally biased region" description="Low complexity" evidence="1">
    <location>
        <begin position="208"/>
        <end position="222"/>
    </location>
</feature>
<gene>
    <name evidence="3" type="ORF">M427DRAFT_201368</name>
</gene>
<dbReference type="Proteomes" id="UP000070544">
    <property type="component" value="Unassembled WGS sequence"/>
</dbReference>
<feature type="region of interest" description="Disordered" evidence="1">
    <location>
        <begin position="365"/>
        <end position="457"/>
    </location>
</feature>
<feature type="compositionally biased region" description="Polar residues" evidence="1">
    <location>
        <begin position="403"/>
        <end position="412"/>
    </location>
</feature>
<dbReference type="EMBL" id="KQ965842">
    <property type="protein sequence ID" value="KXS09965.1"/>
    <property type="molecule type" value="Genomic_DNA"/>
</dbReference>
<keyword evidence="2" id="KW-0472">Membrane</keyword>
<dbReference type="AlphaFoldDB" id="A0A139A098"/>